<gene>
    <name evidence="1" type="ORF">HNR46_003084</name>
</gene>
<name>A0A840V720_9BACT</name>
<accession>A0A840V720</accession>
<dbReference type="Proteomes" id="UP000557717">
    <property type="component" value="Unassembled WGS sequence"/>
</dbReference>
<proteinExistence type="predicted"/>
<dbReference type="RefSeq" id="WP_184020207.1">
    <property type="nucleotide sequence ID" value="NZ_JACHFD010000016.1"/>
</dbReference>
<evidence type="ECO:0000313" key="1">
    <source>
        <dbReference type="EMBL" id="MBB5352836.1"/>
    </source>
</evidence>
<dbReference type="AlphaFoldDB" id="A0A840V720"/>
<dbReference type="EMBL" id="JACHFD010000016">
    <property type="protein sequence ID" value="MBB5352836.1"/>
    <property type="molecule type" value="Genomic_DNA"/>
</dbReference>
<comment type="caution">
    <text evidence="1">The sequence shown here is derived from an EMBL/GenBank/DDBJ whole genome shotgun (WGS) entry which is preliminary data.</text>
</comment>
<keyword evidence="2" id="KW-1185">Reference proteome</keyword>
<organism evidence="1 2">
    <name type="scientific">Haloferula luteola</name>
    <dbReference type="NCBI Taxonomy" id="595692"/>
    <lineage>
        <taxon>Bacteria</taxon>
        <taxon>Pseudomonadati</taxon>
        <taxon>Verrucomicrobiota</taxon>
        <taxon>Verrucomicrobiia</taxon>
        <taxon>Verrucomicrobiales</taxon>
        <taxon>Verrucomicrobiaceae</taxon>
        <taxon>Haloferula</taxon>
    </lineage>
</organism>
<sequence>MKSFEDAFRDQLEALDQTMEAGIALQQFRTNHAEVAWTPEIGAKLKPLLDDMLGAAAELNQRTQVVAQRHTERLSETAVSPKDEHS</sequence>
<evidence type="ECO:0000313" key="2">
    <source>
        <dbReference type="Proteomes" id="UP000557717"/>
    </source>
</evidence>
<reference evidence="1 2" key="1">
    <citation type="submission" date="2020-08" db="EMBL/GenBank/DDBJ databases">
        <title>Genomic Encyclopedia of Type Strains, Phase IV (KMG-IV): sequencing the most valuable type-strain genomes for metagenomic binning, comparative biology and taxonomic classification.</title>
        <authorList>
            <person name="Goeker M."/>
        </authorList>
    </citation>
    <scope>NUCLEOTIDE SEQUENCE [LARGE SCALE GENOMIC DNA]</scope>
    <source>
        <strain evidence="1 2">YC6886</strain>
    </source>
</reference>
<protein>
    <submittedName>
        <fullName evidence="1">Uncharacterized protein</fullName>
    </submittedName>
</protein>